<keyword evidence="1" id="KW-1133">Transmembrane helix</keyword>
<keyword evidence="1" id="KW-0472">Membrane</keyword>
<dbReference type="RefSeq" id="WP_251914957.1">
    <property type="nucleotide sequence ID" value="NZ_JAMRXG010000011.1"/>
</dbReference>
<evidence type="ECO:0000313" key="2">
    <source>
        <dbReference type="EMBL" id="MCM6776645.1"/>
    </source>
</evidence>
<protein>
    <submittedName>
        <fullName evidence="2">Uncharacterized protein</fullName>
    </submittedName>
</protein>
<gene>
    <name evidence="2" type="ORF">NDR86_24460</name>
</gene>
<keyword evidence="3" id="KW-1185">Reference proteome</keyword>
<name>A0A9X2EAJ5_9NOCA</name>
<evidence type="ECO:0000256" key="1">
    <source>
        <dbReference type="SAM" id="Phobius"/>
    </source>
</evidence>
<proteinExistence type="predicted"/>
<feature type="transmembrane region" description="Helical" evidence="1">
    <location>
        <begin position="6"/>
        <end position="22"/>
    </location>
</feature>
<comment type="caution">
    <text evidence="2">The sequence shown here is derived from an EMBL/GenBank/DDBJ whole genome shotgun (WGS) entry which is preliminary data.</text>
</comment>
<reference evidence="2" key="1">
    <citation type="submission" date="2022-06" db="EMBL/GenBank/DDBJ databases">
        <title>Novel species in genus nocardia.</title>
        <authorList>
            <person name="Li F."/>
        </authorList>
    </citation>
    <scope>NUCLEOTIDE SEQUENCE</scope>
    <source>
        <strain evidence="2">CDC141</strain>
    </source>
</reference>
<organism evidence="2 3">
    <name type="scientific">Nocardia pulmonis</name>
    <dbReference type="NCBI Taxonomy" id="2951408"/>
    <lineage>
        <taxon>Bacteria</taxon>
        <taxon>Bacillati</taxon>
        <taxon>Actinomycetota</taxon>
        <taxon>Actinomycetes</taxon>
        <taxon>Mycobacteriales</taxon>
        <taxon>Nocardiaceae</taxon>
        <taxon>Nocardia</taxon>
    </lineage>
</organism>
<evidence type="ECO:0000313" key="3">
    <source>
        <dbReference type="Proteomes" id="UP001139157"/>
    </source>
</evidence>
<accession>A0A9X2EAJ5</accession>
<sequence>MNDMTGTTVALVACSGIIGGLIRRGLRARADVTVVEDAPAHDPQRLRRLAPDVVVWQLDDDAMLDRRPELFGATGGFPVIAIIDDGRGSAVWRLLPQRTALGAPSIDTLVDTIHAVTASAEENPPCQ</sequence>
<dbReference type="AlphaFoldDB" id="A0A9X2EAJ5"/>
<dbReference type="Proteomes" id="UP001139157">
    <property type="component" value="Unassembled WGS sequence"/>
</dbReference>
<dbReference type="EMBL" id="JAMRXG010000011">
    <property type="protein sequence ID" value="MCM6776645.1"/>
    <property type="molecule type" value="Genomic_DNA"/>
</dbReference>
<keyword evidence="1" id="KW-0812">Transmembrane</keyword>